<dbReference type="NCBIfam" id="TIGR00249">
    <property type="entry name" value="sixA"/>
    <property type="match status" value="1"/>
</dbReference>
<dbReference type="Gene3D" id="3.40.50.1240">
    <property type="entry name" value="Phosphoglycerate mutase-like"/>
    <property type="match status" value="1"/>
</dbReference>
<dbReference type="InterPro" id="IPR029033">
    <property type="entry name" value="His_PPase_superfam"/>
</dbReference>
<dbReference type="EMBL" id="CP010951">
    <property type="protein sequence ID" value="AMO21646.1"/>
    <property type="molecule type" value="Genomic_DNA"/>
</dbReference>
<dbReference type="SMART" id="SM00855">
    <property type="entry name" value="PGAM"/>
    <property type="match status" value="1"/>
</dbReference>
<accession>A0A127JNS5</accession>
<organism evidence="1 2">
    <name type="scientific">Ramlibacter tataouinensis</name>
    <dbReference type="NCBI Taxonomy" id="94132"/>
    <lineage>
        <taxon>Bacteria</taxon>
        <taxon>Pseudomonadati</taxon>
        <taxon>Pseudomonadota</taxon>
        <taxon>Betaproteobacteria</taxon>
        <taxon>Burkholderiales</taxon>
        <taxon>Comamonadaceae</taxon>
        <taxon>Ramlibacter</taxon>
    </lineage>
</organism>
<dbReference type="Proteomes" id="UP000070433">
    <property type="component" value="Chromosome"/>
</dbReference>
<sequence>MELILWRHAEAEEVAPGADDLRRALTTHGEKQAARVALWLDRQLVDSARILCSPALRCEQTVMALGRKYKVREELAPGGSPDALLAAARWPDSRQPVLIVGHQPLLGETAAHLLGVDGRGLTIRKGGVWWFRSREREGGQEAVLMAALSPGQA</sequence>
<proteinExistence type="predicted"/>
<dbReference type="InterPro" id="IPR013078">
    <property type="entry name" value="His_Pase_superF_clade-1"/>
</dbReference>
<dbReference type="GO" id="GO:0101006">
    <property type="term" value="F:protein histidine phosphatase activity"/>
    <property type="evidence" value="ECO:0007669"/>
    <property type="project" value="InterPro"/>
</dbReference>
<dbReference type="CDD" id="cd07067">
    <property type="entry name" value="HP_PGM_like"/>
    <property type="match status" value="1"/>
</dbReference>
<gene>
    <name evidence="1" type="ORF">UC35_00625</name>
</gene>
<dbReference type="Pfam" id="PF00300">
    <property type="entry name" value="His_Phos_1"/>
    <property type="match status" value="1"/>
</dbReference>
<evidence type="ECO:0000313" key="2">
    <source>
        <dbReference type="Proteomes" id="UP000070433"/>
    </source>
</evidence>
<dbReference type="InterPro" id="IPR004449">
    <property type="entry name" value="SixA"/>
</dbReference>
<dbReference type="RefSeq" id="WP_061495102.1">
    <property type="nucleotide sequence ID" value="NZ_CP010951.1"/>
</dbReference>
<dbReference type="SUPFAM" id="SSF53254">
    <property type="entry name" value="Phosphoglycerate mutase-like"/>
    <property type="match status" value="1"/>
</dbReference>
<name>A0A127JNS5_9BURK</name>
<evidence type="ECO:0000313" key="1">
    <source>
        <dbReference type="EMBL" id="AMO21646.1"/>
    </source>
</evidence>
<dbReference type="GO" id="GO:0005737">
    <property type="term" value="C:cytoplasm"/>
    <property type="evidence" value="ECO:0007669"/>
    <property type="project" value="InterPro"/>
</dbReference>
<protein>
    <submittedName>
        <fullName evidence="1">Phosphohistidine phosphatase</fullName>
    </submittedName>
</protein>
<dbReference type="AlphaFoldDB" id="A0A127JNS5"/>
<keyword evidence="2" id="KW-1185">Reference proteome</keyword>
<reference evidence="1 2" key="1">
    <citation type="journal article" date="2014" name="Int. J. Syst. Evol. Microbiol.">
        <title>Ramlibacter solisilvae sp. nov., isolated from forest soil, and emended description of the genus Ramlibacter.</title>
        <authorList>
            <person name="Lee H.J."/>
            <person name="Lee S.H."/>
            <person name="Lee S.S."/>
            <person name="Lee J.S."/>
            <person name="Kim Y."/>
            <person name="Kim S.C."/>
            <person name="Jeon C.O."/>
        </authorList>
    </citation>
    <scope>NUCLEOTIDE SEQUENCE [LARGE SCALE GENOMIC DNA]</scope>
    <source>
        <strain evidence="1 2">5-10</strain>
    </source>
</reference>
<dbReference type="OrthoDB" id="9814783at2"/>